<feature type="coiled-coil region" evidence="2">
    <location>
        <begin position="427"/>
        <end position="493"/>
    </location>
</feature>
<feature type="coiled-coil region" evidence="2">
    <location>
        <begin position="525"/>
        <end position="659"/>
    </location>
</feature>
<reference evidence="4 5" key="1">
    <citation type="submission" date="2024-01" db="EMBL/GenBank/DDBJ databases">
        <title>The genomes of 5 underutilized Papilionoideae crops provide insights into root nodulation and disease resistanc.</title>
        <authorList>
            <person name="Yuan L."/>
        </authorList>
    </citation>
    <scope>NUCLEOTIDE SEQUENCE [LARGE SCALE GENOMIC DNA]</scope>
    <source>
        <strain evidence="4">ZHUSHIDOU_FW_LH</strain>
        <tissue evidence="4">Leaf</tissue>
    </source>
</reference>
<dbReference type="PANTHER" id="PTHR23160">
    <property type="entry name" value="SYNAPTONEMAL COMPLEX PROTEIN-RELATED"/>
    <property type="match status" value="1"/>
</dbReference>
<feature type="coiled-coil region" evidence="2">
    <location>
        <begin position="328"/>
        <end position="376"/>
    </location>
</feature>
<protein>
    <submittedName>
        <fullName evidence="4">Uncharacterized protein</fullName>
    </submittedName>
</protein>
<dbReference type="GO" id="GO:0007131">
    <property type="term" value="P:reciprocal meiotic recombination"/>
    <property type="evidence" value="ECO:0007669"/>
    <property type="project" value="TreeGrafter"/>
</dbReference>
<dbReference type="Proteomes" id="UP001372338">
    <property type="component" value="Unassembled WGS sequence"/>
</dbReference>
<dbReference type="PANTHER" id="PTHR23160:SF3">
    <property type="entry name" value="SYNAPTONEMAL COMPLEX PROTEIN 1-RELATED"/>
    <property type="match status" value="1"/>
</dbReference>
<organism evidence="4 5">
    <name type="scientific">Crotalaria pallida</name>
    <name type="common">Smooth rattlebox</name>
    <name type="synonym">Crotalaria striata</name>
    <dbReference type="NCBI Taxonomy" id="3830"/>
    <lineage>
        <taxon>Eukaryota</taxon>
        <taxon>Viridiplantae</taxon>
        <taxon>Streptophyta</taxon>
        <taxon>Embryophyta</taxon>
        <taxon>Tracheophyta</taxon>
        <taxon>Spermatophyta</taxon>
        <taxon>Magnoliopsida</taxon>
        <taxon>eudicotyledons</taxon>
        <taxon>Gunneridae</taxon>
        <taxon>Pentapetalae</taxon>
        <taxon>rosids</taxon>
        <taxon>fabids</taxon>
        <taxon>Fabales</taxon>
        <taxon>Fabaceae</taxon>
        <taxon>Papilionoideae</taxon>
        <taxon>50 kb inversion clade</taxon>
        <taxon>genistoids sensu lato</taxon>
        <taxon>core genistoids</taxon>
        <taxon>Crotalarieae</taxon>
        <taxon>Crotalaria</taxon>
    </lineage>
</organism>
<evidence type="ECO:0000313" key="4">
    <source>
        <dbReference type="EMBL" id="KAK7275766.1"/>
    </source>
</evidence>
<feature type="region of interest" description="Disordered" evidence="3">
    <location>
        <begin position="895"/>
        <end position="969"/>
    </location>
</feature>
<dbReference type="EMBL" id="JAYWIO010000003">
    <property type="protein sequence ID" value="KAK7275766.1"/>
    <property type="molecule type" value="Genomic_DNA"/>
</dbReference>
<keyword evidence="5" id="KW-1185">Reference proteome</keyword>
<evidence type="ECO:0000256" key="1">
    <source>
        <dbReference type="ARBA" id="ARBA00023054"/>
    </source>
</evidence>
<accession>A0AAN9FI71</accession>
<comment type="caution">
    <text evidence="4">The sequence shown here is derived from an EMBL/GenBank/DDBJ whole genome shotgun (WGS) entry which is preliminary data.</text>
</comment>
<gene>
    <name evidence="4" type="ORF">RIF29_16888</name>
</gene>
<evidence type="ECO:0000256" key="3">
    <source>
        <dbReference type="SAM" id="MobiDB-lite"/>
    </source>
</evidence>
<feature type="coiled-coil region" evidence="2">
    <location>
        <begin position="706"/>
        <end position="770"/>
    </location>
</feature>
<evidence type="ECO:0000256" key="2">
    <source>
        <dbReference type="SAM" id="Coils"/>
    </source>
</evidence>
<evidence type="ECO:0000313" key="5">
    <source>
        <dbReference type="Proteomes" id="UP001372338"/>
    </source>
</evidence>
<feature type="region of interest" description="Disordered" evidence="3">
    <location>
        <begin position="18"/>
        <end position="45"/>
    </location>
</feature>
<sequence>MQKHSFPISKSLDQFKSRYGSASGTAKPFSLSSRPPPSADSISSGSFANLKLTAEKLVKEQASVKTDLEIANVKLKKSSEHIHALEEKLQNAFNENAKLKVKQKEDEKLWKGLESKFSSTKTLCDQLTETLQQLASVVQNAEKDKEVLEKKLSASSEALDSLNKQMGDLSLKVDSAEEGIRTRDNELKEFKFVAEERERSHRDEQSRATNLIQEKALSYNDILSFSDIQEYKALVICSVFSNIEWKRLATKQSPIVLVTNGREGMARTSQPLSVVAAVPSLTYNMIKNLEEMLTTSRLATENLNSKLGEIHLQLKVKEGEIMHHITNQEKLEKEKSGLQLCNAELTQKHDISLQEIRDLEGSLQALAAHLVNLDKESLNLLSKFDEMASLYASCFKLAQQEKDALSMHAQNQYGELNNKFLTLALEKDAIQMTNDELSNRVAELEKVLESTVAQHAEECRLASERIRDLESEAETLISKKTEAEVLISKLEEKAGILLQSSTKSENQMVSNALQQGLLLKVSALEAEGKENMERLQAEILKKSEEADTFQNEIMKLEQHADSLDKEVSELRNVLEEKDQHILQCREQEKKLEDQIIENQSAAENKLSEARKQYDQMVENKQLEISRHLKEISLRTDQAINDIRKKYELEKTEIVNAEKDKVDKAIAETEGRCDQKLAECKEESRQQLIQIQEEHTALVTQIREEHDKKQQSLIAEHSKQLERAKRQAENELREKTTFLRSEHEAQIKALRTELEDECQKLEEELHLQKSREDRQRALLQLQWRVMSDKPKEDQEVNSKQVNLYCQSIFMCISLQSHILVNAALPQQVLKSSRNNFGLTLVIFRYAVASAIEYSIASSKRRSAIGDKRSHQHVTDSPYFEATQSPVPKLLKKVENVKPGSARSIPKHRKKVTRHEYEDPRKHKINTPKVNTPGSVVKNMKGGGHPRPSNIGDLFSEGSLNPYADDPYAFD</sequence>
<name>A0AAN9FI71_CROPI</name>
<dbReference type="AlphaFoldDB" id="A0AAN9FI71"/>
<proteinExistence type="predicted"/>
<keyword evidence="1 2" id="KW-0175">Coiled coil</keyword>
<feature type="coiled-coil region" evidence="2">
    <location>
        <begin position="68"/>
        <end position="179"/>
    </location>
</feature>
<dbReference type="SUPFAM" id="SSF57997">
    <property type="entry name" value="Tropomyosin"/>
    <property type="match status" value="1"/>
</dbReference>